<comment type="similarity">
    <text evidence="2 10">Belongs to the major facilitator superfamily. Sugar transporter (TC 2.A.1.1) family.</text>
</comment>
<evidence type="ECO:0000256" key="5">
    <source>
        <dbReference type="ARBA" id="ARBA00022911"/>
    </source>
</evidence>
<dbReference type="RefSeq" id="XP_060283751.1">
    <property type="nucleotide sequence ID" value="XM_060425202.1"/>
</dbReference>
<evidence type="ECO:0000313" key="15">
    <source>
        <dbReference type="Proteomes" id="UP001244011"/>
    </source>
</evidence>
<reference evidence="14" key="1">
    <citation type="submission" date="2023-06" db="EMBL/GenBank/DDBJ databases">
        <title>Genome-scale phylogeny and comparative genomics of the fungal order Sordariales.</title>
        <authorList>
            <consortium name="Lawrence Berkeley National Laboratory"/>
            <person name="Hensen N."/>
            <person name="Bonometti L."/>
            <person name="Westerberg I."/>
            <person name="Brannstrom I.O."/>
            <person name="Guillou S."/>
            <person name="Cros-Aarteil S."/>
            <person name="Calhoun S."/>
            <person name="Haridas S."/>
            <person name="Kuo A."/>
            <person name="Mondo S."/>
            <person name="Pangilinan J."/>
            <person name="Riley R."/>
            <person name="Labutti K."/>
            <person name="Andreopoulos B."/>
            <person name="Lipzen A."/>
            <person name="Chen C."/>
            <person name="Yanf M."/>
            <person name="Daum C."/>
            <person name="Ng V."/>
            <person name="Clum A."/>
            <person name="Steindorff A."/>
            <person name="Ohm R."/>
            <person name="Martin F."/>
            <person name="Silar P."/>
            <person name="Natvig D."/>
            <person name="Lalanne C."/>
            <person name="Gautier V."/>
            <person name="Ament-Velasquez S.L."/>
            <person name="Kruys A."/>
            <person name="Hutchinson M.I."/>
            <person name="Powell A.J."/>
            <person name="Barry K."/>
            <person name="Miller A.N."/>
            <person name="Grigoriev I.V."/>
            <person name="Debuchy R."/>
            <person name="Gladieux P."/>
            <person name="Thoren M.H."/>
            <person name="Johannesson H."/>
        </authorList>
    </citation>
    <scope>NUCLEOTIDE SEQUENCE</scope>
    <source>
        <strain evidence="14">8032-3</strain>
    </source>
</reference>
<evidence type="ECO:0000256" key="6">
    <source>
        <dbReference type="ARBA" id="ARBA00022989"/>
    </source>
</evidence>
<evidence type="ECO:0000256" key="10">
    <source>
        <dbReference type="RuleBase" id="RU003346"/>
    </source>
</evidence>
<keyword evidence="8" id="KW-0325">Glycoprotein</keyword>
<evidence type="ECO:0000256" key="12">
    <source>
        <dbReference type="SAM" id="Phobius"/>
    </source>
</evidence>
<dbReference type="PANTHER" id="PTHR48022:SF34">
    <property type="entry name" value="MAJOR FACILITATOR SUPERFAMILY (MFS) PROFILE DOMAIN-CONTAINING PROTEIN-RELATED"/>
    <property type="match status" value="1"/>
</dbReference>
<feature type="domain" description="Major facilitator superfamily (MFS) profile" evidence="13">
    <location>
        <begin position="26"/>
        <end position="481"/>
    </location>
</feature>
<protein>
    <recommendedName>
        <fullName evidence="9">Quinate transporter</fullName>
    </recommendedName>
</protein>
<proteinExistence type="inferred from homology"/>
<dbReference type="InterPro" id="IPR005828">
    <property type="entry name" value="MFS_sugar_transport-like"/>
</dbReference>
<keyword evidence="7 12" id="KW-0472">Membrane</keyword>
<feature type="transmembrane region" description="Helical" evidence="12">
    <location>
        <begin position="96"/>
        <end position="115"/>
    </location>
</feature>
<dbReference type="InterPro" id="IPR050360">
    <property type="entry name" value="MFS_Sugar_Transporters"/>
</dbReference>
<evidence type="ECO:0000256" key="1">
    <source>
        <dbReference type="ARBA" id="ARBA00004141"/>
    </source>
</evidence>
<feature type="region of interest" description="Disordered" evidence="11">
    <location>
        <begin position="505"/>
        <end position="527"/>
    </location>
</feature>
<keyword evidence="3 10" id="KW-0813">Transport</keyword>
<dbReference type="Pfam" id="PF00083">
    <property type="entry name" value="Sugar_tr"/>
    <property type="match status" value="1"/>
</dbReference>
<evidence type="ECO:0000256" key="11">
    <source>
        <dbReference type="SAM" id="MobiDB-lite"/>
    </source>
</evidence>
<keyword evidence="6 12" id="KW-1133">Transmembrane helix</keyword>
<dbReference type="SUPFAM" id="SSF103473">
    <property type="entry name" value="MFS general substrate transporter"/>
    <property type="match status" value="1"/>
</dbReference>
<feature type="transmembrane region" description="Helical" evidence="12">
    <location>
        <begin position="286"/>
        <end position="304"/>
    </location>
</feature>
<evidence type="ECO:0000256" key="2">
    <source>
        <dbReference type="ARBA" id="ARBA00010992"/>
    </source>
</evidence>
<evidence type="ECO:0000256" key="9">
    <source>
        <dbReference type="ARBA" id="ARBA00043213"/>
    </source>
</evidence>
<feature type="transmembrane region" description="Helical" evidence="12">
    <location>
        <begin position="428"/>
        <end position="447"/>
    </location>
</feature>
<dbReference type="InterPro" id="IPR005829">
    <property type="entry name" value="Sugar_transporter_CS"/>
</dbReference>
<dbReference type="PROSITE" id="PS50850">
    <property type="entry name" value="MFS"/>
    <property type="match status" value="1"/>
</dbReference>
<dbReference type="InterPro" id="IPR036259">
    <property type="entry name" value="MFS_trans_sf"/>
</dbReference>
<keyword evidence="4 12" id="KW-0812">Transmembrane</keyword>
<feature type="transmembrane region" description="Helical" evidence="12">
    <location>
        <begin position="324"/>
        <end position="346"/>
    </location>
</feature>
<dbReference type="PROSITE" id="PS00217">
    <property type="entry name" value="SUGAR_TRANSPORT_2"/>
    <property type="match status" value="1"/>
</dbReference>
<dbReference type="Gene3D" id="1.20.1250.20">
    <property type="entry name" value="MFS general substrate transporter like domains"/>
    <property type="match status" value="1"/>
</dbReference>
<dbReference type="PRINTS" id="PR00171">
    <property type="entry name" value="SUGRTRNSPORT"/>
</dbReference>
<dbReference type="FunFam" id="1.20.1250.20:FF:000026">
    <property type="entry name" value="MFS quinate transporter QutD"/>
    <property type="match status" value="1"/>
</dbReference>
<sequence>MRASRQNIDLGVPAPPEVYNYRVYALALISSMGAVMFGYDLGFIGTALELASFKEDFGLAHASESAKSAFSANVVSLLQAGCIIGSLAAGPFSDRWGRLITLFATAVFFNVGSAIQTGARGSEALMLVGRGIGGIGVGAASMIVPLYVAEASPPHIRGRLIGIYEIGVSMGTLIGFWINYGLANNLPSNSTQWTISFAVQLIPGGLLMIGIFFIPESPRWLARKKGRAACVEVLQRLRNIPADHPYLLEEIHSIFQQLEHEEAIAEGTGFKPILKEIAKSGNRKRLGIGSLMFVFMQMAGSNAINYYSPAIFRSIGLTGSNTGLFATGIYGAVRFVAILFSMIFVVDRFGRTRALMAGSAVMAFAMWFIGAYIKIVAPPSTGTEDITASGYAAVVMIYVYAVGWCFSWAGIPWIYAAEIFPLRIRSPCISICVAIHWVMNFVIARSAPYMISDIGYGTYFLFAACMTLAIPWVFFFVPETRNISLEDMDELFGMPPVDHLYYDGKDGAGDEEKAGTTEVETSARPTT</sequence>
<keyword evidence="5" id="KW-0672">Quinate metabolism</keyword>
<dbReference type="NCBIfam" id="TIGR00879">
    <property type="entry name" value="SP"/>
    <property type="match status" value="1"/>
</dbReference>
<comment type="caution">
    <text evidence="14">The sequence shown here is derived from an EMBL/GenBank/DDBJ whole genome shotgun (WGS) entry which is preliminary data.</text>
</comment>
<dbReference type="GeneID" id="85308389"/>
<evidence type="ECO:0000256" key="7">
    <source>
        <dbReference type="ARBA" id="ARBA00023136"/>
    </source>
</evidence>
<feature type="transmembrane region" description="Helical" evidence="12">
    <location>
        <begin position="21"/>
        <end position="48"/>
    </location>
</feature>
<comment type="subcellular location">
    <subcellularLocation>
        <location evidence="1">Membrane</location>
        <topology evidence="1">Multi-pass membrane protein</topology>
    </subcellularLocation>
</comment>
<evidence type="ECO:0000256" key="4">
    <source>
        <dbReference type="ARBA" id="ARBA00022692"/>
    </source>
</evidence>
<accession>A0AAJ0C1S8</accession>
<evidence type="ECO:0000259" key="13">
    <source>
        <dbReference type="PROSITE" id="PS50850"/>
    </source>
</evidence>
<dbReference type="Proteomes" id="UP001244011">
    <property type="component" value="Unassembled WGS sequence"/>
</dbReference>
<dbReference type="GO" id="GO:0005351">
    <property type="term" value="F:carbohydrate:proton symporter activity"/>
    <property type="evidence" value="ECO:0007669"/>
    <property type="project" value="TreeGrafter"/>
</dbReference>
<feature type="compositionally biased region" description="Polar residues" evidence="11">
    <location>
        <begin position="518"/>
        <end position="527"/>
    </location>
</feature>
<feature type="transmembrane region" description="Helical" evidence="12">
    <location>
        <begin position="353"/>
        <end position="373"/>
    </location>
</feature>
<keyword evidence="15" id="KW-1185">Reference proteome</keyword>
<dbReference type="PANTHER" id="PTHR48022">
    <property type="entry name" value="PLASTIDIC GLUCOSE TRANSPORTER 4"/>
    <property type="match status" value="1"/>
</dbReference>
<feature type="transmembrane region" description="Helical" evidence="12">
    <location>
        <begin position="192"/>
        <end position="214"/>
    </location>
</feature>
<feature type="transmembrane region" description="Helical" evidence="12">
    <location>
        <begin position="459"/>
        <end position="478"/>
    </location>
</feature>
<evidence type="ECO:0000313" key="14">
    <source>
        <dbReference type="EMBL" id="KAK1767538.1"/>
    </source>
</evidence>
<organism evidence="14 15">
    <name type="scientific">Phialemonium atrogriseum</name>
    <dbReference type="NCBI Taxonomy" id="1093897"/>
    <lineage>
        <taxon>Eukaryota</taxon>
        <taxon>Fungi</taxon>
        <taxon>Dikarya</taxon>
        <taxon>Ascomycota</taxon>
        <taxon>Pezizomycotina</taxon>
        <taxon>Sordariomycetes</taxon>
        <taxon>Sordariomycetidae</taxon>
        <taxon>Cephalothecales</taxon>
        <taxon>Cephalothecaceae</taxon>
        <taxon>Phialemonium</taxon>
    </lineage>
</organism>
<evidence type="ECO:0000256" key="3">
    <source>
        <dbReference type="ARBA" id="ARBA00022448"/>
    </source>
</evidence>
<name>A0AAJ0C1S8_9PEZI</name>
<gene>
    <name evidence="14" type="ORF">QBC33DRAFT_472164</name>
</gene>
<feature type="transmembrane region" description="Helical" evidence="12">
    <location>
        <begin position="160"/>
        <end position="180"/>
    </location>
</feature>
<feature type="transmembrane region" description="Helical" evidence="12">
    <location>
        <begin position="393"/>
        <end position="416"/>
    </location>
</feature>
<dbReference type="InterPro" id="IPR003663">
    <property type="entry name" value="Sugar/inositol_transpt"/>
</dbReference>
<dbReference type="EMBL" id="MU839008">
    <property type="protein sequence ID" value="KAK1767538.1"/>
    <property type="molecule type" value="Genomic_DNA"/>
</dbReference>
<feature type="transmembrane region" description="Helical" evidence="12">
    <location>
        <begin position="127"/>
        <end position="148"/>
    </location>
</feature>
<feature type="compositionally biased region" description="Basic and acidic residues" evidence="11">
    <location>
        <begin position="505"/>
        <end position="515"/>
    </location>
</feature>
<dbReference type="AlphaFoldDB" id="A0AAJ0C1S8"/>
<feature type="transmembrane region" description="Helical" evidence="12">
    <location>
        <begin position="68"/>
        <end position="89"/>
    </location>
</feature>
<evidence type="ECO:0000256" key="8">
    <source>
        <dbReference type="ARBA" id="ARBA00023180"/>
    </source>
</evidence>
<dbReference type="GO" id="GO:0016020">
    <property type="term" value="C:membrane"/>
    <property type="evidence" value="ECO:0007669"/>
    <property type="project" value="UniProtKB-SubCell"/>
</dbReference>
<dbReference type="InterPro" id="IPR020846">
    <property type="entry name" value="MFS_dom"/>
</dbReference>